<dbReference type="EMBL" id="JAYFSI010000006">
    <property type="protein sequence ID" value="MEA5363257.1"/>
    <property type="molecule type" value="Genomic_DNA"/>
</dbReference>
<evidence type="ECO:0000256" key="3">
    <source>
        <dbReference type="ARBA" id="ARBA00022989"/>
    </source>
</evidence>
<keyword evidence="2 5" id="KW-0812">Transmembrane</keyword>
<organism evidence="7 8">
    <name type="scientific">Amycolatopsis heterodermiae</name>
    <dbReference type="NCBI Taxonomy" id="3110235"/>
    <lineage>
        <taxon>Bacteria</taxon>
        <taxon>Bacillati</taxon>
        <taxon>Actinomycetota</taxon>
        <taxon>Actinomycetes</taxon>
        <taxon>Pseudonocardiales</taxon>
        <taxon>Pseudonocardiaceae</taxon>
        <taxon>Amycolatopsis</taxon>
    </lineage>
</organism>
<proteinExistence type="predicted"/>
<keyword evidence="4 5" id="KW-0472">Membrane</keyword>
<gene>
    <name evidence="7" type="ORF">VA596_27250</name>
</gene>
<evidence type="ECO:0000313" key="7">
    <source>
        <dbReference type="EMBL" id="MEA5363257.1"/>
    </source>
</evidence>
<keyword evidence="8" id="KW-1185">Reference proteome</keyword>
<comment type="caution">
    <text evidence="7">The sequence shown here is derived from an EMBL/GenBank/DDBJ whole genome shotgun (WGS) entry which is preliminary data.</text>
</comment>
<accession>A0ABU5RAJ4</accession>
<evidence type="ECO:0000256" key="2">
    <source>
        <dbReference type="ARBA" id="ARBA00022692"/>
    </source>
</evidence>
<feature type="transmembrane region" description="Helical" evidence="5">
    <location>
        <begin position="59"/>
        <end position="80"/>
    </location>
</feature>
<keyword evidence="3 5" id="KW-1133">Transmembrane helix</keyword>
<dbReference type="RefSeq" id="WP_323331006.1">
    <property type="nucleotide sequence ID" value="NZ_JAYFSI010000006.1"/>
</dbReference>
<dbReference type="Pfam" id="PF06271">
    <property type="entry name" value="RDD"/>
    <property type="match status" value="1"/>
</dbReference>
<reference evidence="7 8" key="1">
    <citation type="submission" date="2023-12" db="EMBL/GenBank/DDBJ databases">
        <title>Amycolatopsis sp. V23-08.</title>
        <authorList>
            <person name="Somphong A."/>
        </authorList>
    </citation>
    <scope>NUCLEOTIDE SEQUENCE [LARGE SCALE GENOMIC DNA]</scope>
    <source>
        <strain evidence="7 8">V23-08</strain>
    </source>
</reference>
<evidence type="ECO:0000256" key="4">
    <source>
        <dbReference type="ARBA" id="ARBA00023136"/>
    </source>
</evidence>
<dbReference type="Proteomes" id="UP001304298">
    <property type="component" value="Unassembled WGS sequence"/>
</dbReference>
<sequence length="130" mass="14161">MDTATTQASLEIVTFRALREGPPYREASGWRQAPAVVIDMLLHLMIGLIVAGLSGAESWSFFVTLVTTYVVASFVHRVLLRRWWGVTLGGGIAQVRWVEIETGLTPTLGQLAVLWLFASLFSVLTALTGG</sequence>
<feature type="transmembrane region" description="Helical" evidence="5">
    <location>
        <begin position="33"/>
        <end position="53"/>
    </location>
</feature>
<feature type="domain" description="RDD" evidence="6">
    <location>
        <begin position="30"/>
        <end position="125"/>
    </location>
</feature>
<name>A0ABU5RAJ4_9PSEU</name>
<dbReference type="InterPro" id="IPR010432">
    <property type="entry name" value="RDD"/>
</dbReference>
<evidence type="ECO:0000259" key="6">
    <source>
        <dbReference type="Pfam" id="PF06271"/>
    </source>
</evidence>
<evidence type="ECO:0000313" key="8">
    <source>
        <dbReference type="Proteomes" id="UP001304298"/>
    </source>
</evidence>
<evidence type="ECO:0000256" key="1">
    <source>
        <dbReference type="ARBA" id="ARBA00004141"/>
    </source>
</evidence>
<feature type="transmembrane region" description="Helical" evidence="5">
    <location>
        <begin position="111"/>
        <end position="129"/>
    </location>
</feature>
<comment type="subcellular location">
    <subcellularLocation>
        <location evidence="1">Membrane</location>
        <topology evidence="1">Multi-pass membrane protein</topology>
    </subcellularLocation>
</comment>
<evidence type="ECO:0000256" key="5">
    <source>
        <dbReference type="SAM" id="Phobius"/>
    </source>
</evidence>
<protein>
    <recommendedName>
        <fullName evidence="6">RDD domain-containing protein</fullName>
    </recommendedName>
</protein>